<keyword evidence="1" id="KW-0378">Hydrolase</keyword>
<organism evidence="1 2">
    <name type="scientific">Mycolicibacterium thermoresistibile</name>
    <name type="common">Mycobacterium thermoresistibile</name>
    <dbReference type="NCBI Taxonomy" id="1797"/>
    <lineage>
        <taxon>Bacteria</taxon>
        <taxon>Bacillati</taxon>
        <taxon>Actinomycetota</taxon>
        <taxon>Actinomycetes</taxon>
        <taxon>Mycobacteriales</taxon>
        <taxon>Mycobacteriaceae</taxon>
        <taxon>Mycolicibacterium</taxon>
    </lineage>
</organism>
<reference evidence="1 2" key="1">
    <citation type="journal article" date="2016" name="Genome Announc.">
        <title>Draft Genome Sequences of Five Rapidly Growing Mycobacterium Species, M. thermoresistibile, M. fortuitum subsp. acetamidolyticum, M. canariasense, M. brisbanense, and M. novocastrense.</title>
        <authorList>
            <person name="Katahira K."/>
            <person name="Ogura Y."/>
            <person name="Gotoh Y."/>
            <person name="Hayashi T."/>
        </authorList>
    </citation>
    <scope>NUCLEOTIDE SEQUENCE [LARGE SCALE GENOMIC DNA]</scope>
    <source>
        <strain evidence="1 2">JCM6362</strain>
    </source>
</reference>
<dbReference type="STRING" id="1797.RMCT_1035"/>
<protein>
    <submittedName>
        <fullName evidence="1">Amidohydrolase</fullName>
    </submittedName>
</protein>
<dbReference type="EMBL" id="BCTB01000004">
    <property type="protein sequence ID" value="GAT14064.1"/>
    <property type="molecule type" value="Genomic_DNA"/>
</dbReference>
<comment type="caution">
    <text evidence="1">The sequence shown here is derived from an EMBL/GenBank/DDBJ whole genome shotgun (WGS) entry which is preliminary data.</text>
</comment>
<dbReference type="AlphaFoldDB" id="A0A124E7Y5"/>
<proteinExistence type="predicted"/>
<sequence length="61" mass="6681">MRWYSFDPFTHIPRDKATVGALRKAAEGHDVSIRALSKKDKTGASFADFQANAKAVTGVKD</sequence>
<accession>A0A124E7Y5</accession>
<gene>
    <name evidence="1" type="ORF">RMCT_1035</name>
</gene>
<evidence type="ECO:0000313" key="2">
    <source>
        <dbReference type="Proteomes" id="UP000069654"/>
    </source>
</evidence>
<name>A0A124E7Y5_MYCTH</name>
<dbReference type="GO" id="GO:0016787">
    <property type="term" value="F:hydrolase activity"/>
    <property type="evidence" value="ECO:0007669"/>
    <property type="project" value="UniProtKB-KW"/>
</dbReference>
<dbReference type="Proteomes" id="UP000069654">
    <property type="component" value="Unassembled WGS sequence"/>
</dbReference>
<reference evidence="2" key="2">
    <citation type="submission" date="2016-02" db="EMBL/GenBank/DDBJ databases">
        <title>Draft genome sequence of five rapidly growing Mycobacterium species.</title>
        <authorList>
            <person name="Katahira K."/>
            <person name="Gotou Y."/>
            <person name="Iida K."/>
            <person name="Ogura Y."/>
            <person name="Hayashi T."/>
        </authorList>
    </citation>
    <scope>NUCLEOTIDE SEQUENCE [LARGE SCALE GENOMIC DNA]</scope>
    <source>
        <strain evidence="2">JCM6362</strain>
    </source>
</reference>
<evidence type="ECO:0000313" key="1">
    <source>
        <dbReference type="EMBL" id="GAT14064.1"/>
    </source>
</evidence>